<dbReference type="EMBL" id="BGZK01000147">
    <property type="protein sequence ID" value="GBP23123.1"/>
    <property type="molecule type" value="Genomic_DNA"/>
</dbReference>
<organism evidence="1 2">
    <name type="scientific">Eumeta variegata</name>
    <name type="common">Bagworm moth</name>
    <name type="synonym">Eumeta japonica</name>
    <dbReference type="NCBI Taxonomy" id="151549"/>
    <lineage>
        <taxon>Eukaryota</taxon>
        <taxon>Metazoa</taxon>
        <taxon>Ecdysozoa</taxon>
        <taxon>Arthropoda</taxon>
        <taxon>Hexapoda</taxon>
        <taxon>Insecta</taxon>
        <taxon>Pterygota</taxon>
        <taxon>Neoptera</taxon>
        <taxon>Endopterygota</taxon>
        <taxon>Lepidoptera</taxon>
        <taxon>Glossata</taxon>
        <taxon>Ditrysia</taxon>
        <taxon>Tineoidea</taxon>
        <taxon>Psychidae</taxon>
        <taxon>Oiketicinae</taxon>
        <taxon>Eumeta</taxon>
    </lineage>
</organism>
<evidence type="ECO:0000313" key="2">
    <source>
        <dbReference type="Proteomes" id="UP000299102"/>
    </source>
</evidence>
<evidence type="ECO:0000313" key="1">
    <source>
        <dbReference type="EMBL" id="GBP23123.1"/>
    </source>
</evidence>
<accession>A0A4C1U9K7</accession>
<dbReference type="Proteomes" id="UP000299102">
    <property type="component" value="Unassembled WGS sequence"/>
</dbReference>
<proteinExistence type="predicted"/>
<dbReference type="AlphaFoldDB" id="A0A4C1U9K7"/>
<gene>
    <name evidence="1" type="ORF">EVAR_13144_1</name>
</gene>
<name>A0A4C1U9K7_EUMVA</name>
<keyword evidence="2" id="KW-1185">Reference proteome</keyword>
<protein>
    <submittedName>
        <fullName evidence="1">Uncharacterized protein</fullName>
    </submittedName>
</protein>
<sequence>MGRWPYGVHVNLSDSIGVNRPRRAQGRAQLTAGEIPSCGRTGRRAARRVAVTAGEQIRSLWGPYRCRWDRQSTTWVCVFVVIRHEPQLQGHLSFNHGREVRAESQLVSIETITITGSEIGIESEMGNRMKNQTRIRNESGVVIKIGCGTGNSIKNAIGIGIRSSTEIEIESEAGIGIDNKIDRCIR</sequence>
<reference evidence="1 2" key="1">
    <citation type="journal article" date="2019" name="Commun. Biol.">
        <title>The bagworm genome reveals a unique fibroin gene that provides high tensile strength.</title>
        <authorList>
            <person name="Kono N."/>
            <person name="Nakamura H."/>
            <person name="Ohtoshi R."/>
            <person name="Tomita M."/>
            <person name="Numata K."/>
            <person name="Arakawa K."/>
        </authorList>
    </citation>
    <scope>NUCLEOTIDE SEQUENCE [LARGE SCALE GENOMIC DNA]</scope>
</reference>
<comment type="caution">
    <text evidence="1">The sequence shown here is derived from an EMBL/GenBank/DDBJ whole genome shotgun (WGS) entry which is preliminary data.</text>
</comment>